<feature type="non-terminal residue" evidence="1">
    <location>
        <position position="1"/>
    </location>
</feature>
<evidence type="ECO:0000313" key="2">
    <source>
        <dbReference type="Proteomes" id="UP000288805"/>
    </source>
</evidence>
<gene>
    <name evidence="1" type="primary">VvCHDh000070_17</name>
    <name evidence="1" type="ORF">CK203_104829</name>
</gene>
<dbReference type="OrthoDB" id="1600564at2759"/>
<sequence>AETTLSTTTTCAQLYKISPIYSSQLCLLSHLQVPKKSNVTYMYGLNLWLQRLYKLGARRVFVTGTGPMGCVPAEHAMRSKNRECAAELLQDQRRRFHGPFTWL</sequence>
<dbReference type="AlphaFoldDB" id="A0A438CDX1"/>
<organism evidence="1 2">
    <name type="scientific">Vitis vinifera</name>
    <name type="common">Grape</name>
    <dbReference type="NCBI Taxonomy" id="29760"/>
    <lineage>
        <taxon>Eukaryota</taxon>
        <taxon>Viridiplantae</taxon>
        <taxon>Streptophyta</taxon>
        <taxon>Embryophyta</taxon>
        <taxon>Tracheophyta</taxon>
        <taxon>Spermatophyta</taxon>
        <taxon>Magnoliopsida</taxon>
        <taxon>eudicotyledons</taxon>
        <taxon>Gunneridae</taxon>
        <taxon>Pentapetalae</taxon>
        <taxon>rosids</taxon>
        <taxon>Vitales</taxon>
        <taxon>Vitaceae</taxon>
        <taxon>Viteae</taxon>
        <taxon>Vitis</taxon>
    </lineage>
</organism>
<dbReference type="Gene3D" id="3.40.50.1110">
    <property type="entry name" value="SGNH hydrolase"/>
    <property type="match status" value="1"/>
</dbReference>
<dbReference type="EMBL" id="QGNW01002296">
    <property type="protein sequence ID" value="RVW21376.1"/>
    <property type="molecule type" value="Genomic_DNA"/>
</dbReference>
<proteinExistence type="predicted"/>
<reference evidence="1 2" key="1">
    <citation type="journal article" date="2018" name="PLoS Genet.">
        <title>Population sequencing reveals clonal diversity and ancestral inbreeding in the grapevine cultivar Chardonnay.</title>
        <authorList>
            <person name="Roach M.J."/>
            <person name="Johnson D.L."/>
            <person name="Bohlmann J."/>
            <person name="van Vuuren H.J."/>
            <person name="Jones S.J."/>
            <person name="Pretorius I.S."/>
            <person name="Schmidt S.A."/>
            <person name="Borneman A.R."/>
        </authorList>
    </citation>
    <scope>NUCLEOTIDE SEQUENCE [LARGE SCALE GENOMIC DNA]</scope>
    <source>
        <strain evidence="2">cv. Chardonnay</strain>
        <tissue evidence="1">Leaf</tissue>
    </source>
</reference>
<dbReference type="Proteomes" id="UP000288805">
    <property type="component" value="Unassembled WGS sequence"/>
</dbReference>
<comment type="caution">
    <text evidence="1">The sequence shown here is derived from an EMBL/GenBank/DDBJ whole genome shotgun (WGS) entry which is preliminary data.</text>
</comment>
<dbReference type="InterPro" id="IPR036514">
    <property type="entry name" value="SGNH_hydro_sf"/>
</dbReference>
<protein>
    <submittedName>
        <fullName evidence="1">GDSL esterase/lipase</fullName>
    </submittedName>
</protein>
<name>A0A438CDX1_VITVI</name>
<evidence type="ECO:0000313" key="1">
    <source>
        <dbReference type="EMBL" id="RVW21376.1"/>
    </source>
</evidence>
<accession>A0A438CDX1</accession>